<feature type="domain" description="4Fe-4S ferredoxin-type" evidence="5">
    <location>
        <begin position="53"/>
        <end position="83"/>
    </location>
</feature>
<gene>
    <name evidence="6" type="primary">dmsB</name>
    <name evidence="6" type="ORF">LMG7974_00136</name>
</gene>
<dbReference type="InterPro" id="IPR017896">
    <property type="entry name" value="4Fe4S_Fe-S-bd"/>
</dbReference>
<dbReference type="InterPro" id="IPR017900">
    <property type="entry name" value="4Fe4S_Fe_S_CS"/>
</dbReference>
<sequence length="185" mass="20917">MKTQRKLGFLFDYNFCIGCLACEISCQVYHNQHPDINWRKVDLVPIIEDGLHKDVYITHSCHHCDDPACMNVCPVGAYEKLDNGIIQPIHDKCIGCGYCFLACPYNAISKGKDGKAQKCNMCAEKVERGEEPACVAGCPCDVLRIVDISVADSADMKKEMPGFKHFFTKPNVRFYPRMKRNSFIL</sequence>
<evidence type="ECO:0000256" key="2">
    <source>
        <dbReference type="ARBA" id="ARBA00022723"/>
    </source>
</evidence>
<evidence type="ECO:0000256" key="4">
    <source>
        <dbReference type="ARBA" id="ARBA00023014"/>
    </source>
</evidence>
<keyword evidence="7" id="KW-1185">Reference proteome</keyword>
<dbReference type="PANTHER" id="PTHR43177:SF3">
    <property type="entry name" value="PROTEIN NRFC HOMOLOG"/>
    <property type="match status" value="1"/>
</dbReference>
<evidence type="ECO:0000313" key="6">
    <source>
        <dbReference type="EMBL" id="CAD7286892.1"/>
    </source>
</evidence>
<dbReference type="PANTHER" id="PTHR43177">
    <property type="entry name" value="PROTEIN NRFC"/>
    <property type="match status" value="1"/>
</dbReference>
<evidence type="ECO:0000313" key="7">
    <source>
        <dbReference type="Proteomes" id="UP000789803"/>
    </source>
</evidence>
<name>A0ABN7K2Y8_9BACT</name>
<dbReference type="InterPro" id="IPR050954">
    <property type="entry name" value="ET_IronSulfur_Cluster-Binding"/>
</dbReference>
<dbReference type="RefSeq" id="WP_229931962.1">
    <property type="nucleotide sequence ID" value="NZ_CAJHOF010000001.1"/>
</dbReference>
<keyword evidence="1" id="KW-0004">4Fe-4S</keyword>
<accession>A0ABN7K2Y8</accession>
<evidence type="ECO:0000256" key="1">
    <source>
        <dbReference type="ARBA" id="ARBA00022485"/>
    </source>
</evidence>
<evidence type="ECO:0000259" key="5">
    <source>
        <dbReference type="PROSITE" id="PS51379"/>
    </source>
</evidence>
<dbReference type="CDD" id="cd16371">
    <property type="entry name" value="DMSOR_beta_like"/>
    <property type="match status" value="1"/>
</dbReference>
<proteinExistence type="predicted"/>
<keyword evidence="2" id="KW-0479">Metal-binding</keyword>
<dbReference type="SUPFAM" id="SSF54862">
    <property type="entry name" value="4Fe-4S ferredoxins"/>
    <property type="match status" value="1"/>
</dbReference>
<keyword evidence="3" id="KW-0408">Iron</keyword>
<dbReference type="PROSITE" id="PS51379">
    <property type="entry name" value="4FE4S_FER_2"/>
    <property type="match status" value="2"/>
</dbReference>
<feature type="domain" description="4Fe-4S ferredoxin-type" evidence="5">
    <location>
        <begin position="84"/>
        <end position="113"/>
    </location>
</feature>
<comment type="caution">
    <text evidence="6">The sequence shown here is derived from an EMBL/GenBank/DDBJ whole genome shotgun (WGS) entry which is preliminary data.</text>
</comment>
<protein>
    <submittedName>
        <fullName evidence="6">Anaerobic dimethyl sulfoxide reductase chain B</fullName>
    </submittedName>
</protein>
<keyword evidence="4" id="KW-0411">Iron-sulfur</keyword>
<dbReference type="Proteomes" id="UP000789803">
    <property type="component" value="Unassembled WGS sequence"/>
</dbReference>
<reference evidence="6 7" key="1">
    <citation type="submission" date="2020-11" db="EMBL/GenBank/DDBJ databases">
        <authorList>
            <person name="Peeters C."/>
        </authorList>
    </citation>
    <scope>NUCLEOTIDE SEQUENCE [LARGE SCALE GENOMIC DNA]</scope>
    <source>
        <strain evidence="6 7">LMG 7974</strain>
    </source>
</reference>
<dbReference type="Pfam" id="PF13247">
    <property type="entry name" value="Fer4_11"/>
    <property type="match status" value="1"/>
</dbReference>
<organism evidence="6 7">
    <name type="scientific">Campylobacter majalis</name>
    <dbReference type="NCBI Taxonomy" id="2790656"/>
    <lineage>
        <taxon>Bacteria</taxon>
        <taxon>Pseudomonadati</taxon>
        <taxon>Campylobacterota</taxon>
        <taxon>Epsilonproteobacteria</taxon>
        <taxon>Campylobacterales</taxon>
        <taxon>Campylobacteraceae</taxon>
        <taxon>Campylobacter</taxon>
    </lineage>
</organism>
<dbReference type="PROSITE" id="PS00198">
    <property type="entry name" value="4FE4S_FER_1"/>
    <property type="match status" value="1"/>
</dbReference>
<dbReference type="Gene3D" id="3.30.70.20">
    <property type="match status" value="2"/>
</dbReference>
<evidence type="ECO:0000256" key="3">
    <source>
        <dbReference type="ARBA" id="ARBA00023004"/>
    </source>
</evidence>
<dbReference type="EMBL" id="CAJHOF010000001">
    <property type="protein sequence ID" value="CAD7286892.1"/>
    <property type="molecule type" value="Genomic_DNA"/>
</dbReference>